<comment type="caution">
    <text evidence="9">The sequence shown here is derived from an EMBL/GenBank/DDBJ whole genome shotgun (WGS) entry which is preliminary data.</text>
</comment>
<sequence>MKLKREHALTLARLGVIGGAVLLVEALCRSGVINPLTLLPPSRMAADLFGLLASGQIAHDMAFTAGTIGAALVLSIALGFGLGVLVHALPRVRRALDPLLASYYSVPFFIFYPLLVAIFGLNAFPLVVLGMAFAAPAMMMSTMAGLDRIPRVLLRVARAHRLSRVETVRQIVLPSAAPYLFTGMRLALAYTFIGVIAGEFIMASSGIGHAIAYAYEGFDNNTMYALMLLVLVVVTVINMSLHAYETRLAKRRARA</sequence>
<evidence type="ECO:0000256" key="4">
    <source>
        <dbReference type="ARBA" id="ARBA00022692"/>
    </source>
</evidence>
<keyword evidence="2 7" id="KW-0813">Transport</keyword>
<dbReference type="Pfam" id="PF00528">
    <property type="entry name" value="BPD_transp_1"/>
    <property type="match status" value="1"/>
</dbReference>
<dbReference type="Proteomes" id="UP000606044">
    <property type="component" value="Unassembled WGS sequence"/>
</dbReference>
<dbReference type="InterPro" id="IPR035906">
    <property type="entry name" value="MetI-like_sf"/>
</dbReference>
<keyword evidence="5 7" id="KW-1133">Transmembrane helix</keyword>
<dbReference type="AlphaFoldDB" id="A0A917BWA4"/>
<keyword evidence="6 7" id="KW-0472">Membrane</keyword>
<protein>
    <recommendedName>
        <fullName evidence="8">ABC transmembrane type-1 domain-containing protein</fullName>
    </recommendedName>
</protein>
<dbReference type="SUPFAM" id="SSF161098">
    <property type="entry name" value="MetI-like"/>
    <property type="match status" value="1"/>
</dbReference>
<evidence type="ECO:0000313" key="10">
    <source>
        <dbReference type="Proteomes" id="UP000606044"/>
    </source>
</evidence>
<reference evidence="9" key="1">
    <citation type="journal article" date="2014" name="Int. J. Syst. Evol. Microbiol.">
        <title>Complete genome sequence of Corynebacterium casei LMG S-19264T (=DSM 44701T), isolated from a smear-ripened cheese.</title>
        <authorList>
            <consortium name="US DOE Joint Genome Institute (JGI-PGF)"/>
            <person name="Walter F."/>
            <person name="Albersmeier A."/>
            <person name="Kalinowski J."/>
            <person name="Ruckert C."/>
        </authorList>
    </citation>
    <scope>NUCLEOTIDE SEQUENCE</scope>
    <source>
        <strain evidence="9">CCM 7897</strain>
    </source>
</reference>
<evidence type="ECO:0000256" key="3">
    <source>
        <dbReference type="ARBA" id="ARBA00022475"/>
    </source>
</evidence>
<evidence type="ECO:0000313" key="9">
    <source>
        <dbReference type="EMBL" id="GGF61305.1"/>
    </source>
</evidence>
<dbReference type="EMBL" id="BMCT01000002">
    <property type="protein sequence ID" value="GGF61305.1"/>
    <property type="molecule type" value="Genomic_DNA"/>
</dbReference>
<dbReference type="PANTHER" id="PTHR30151:SF0">
    <property type="entry name" value="ABC TRANSPORTER PERMEASE PROTEIN MJ0413-RELATED"/>
    <property type="match status" value="1"/>
</dbReference>
<evidence type="ECO:0000256" key="6">
    <source>
        <dbReference type="ARBA" id="ARBA00023136"/>
    </source>
</evidence>
<evidence type="ECO:0000256" key="5">
    <source>
        <dbReference type="ARBA" id="ARBA00022989"/>
    </source>
</evidence>
<dbReference type="GO" id="GO:0005886">
    <property type="term" value="C:plasma membrane"/>
    <property type="evidence" value="ECO:0007669"/>
    <property type="project" value="UniProtKB-SubCell"/>
</dbReference>
<keyword evidence="4 7" id="KW-0812">Transmembrane</keyword>
<evidence type="ECO:0000259" key="8">
    <source>
        <dbReference type="PROSITE" id="PS50928"/>
    </source>
</evidence>
<dbReference type="PROSITE" id="PS50928">
    <property type="entry name" value="ABC_TM1"/>
    <property type="match status" value="1"/>
</dbReference>
<keyword evidence="3" id="KW-1003">Cell membrane</keyword>
<feature type="domain" description="ABC transmembrane type-1" evidence="8">
    <location>
        <begin position="61"/>
        <end position="241"/>
    </location>
</feature>
<organism evidence="9 10">
    <name type="scientific">Azorhizobium oxalatiphilum</name>
    <dbReference type="NCBI Taxonomy" id="980631"/>
    <lineage>
        <taxon>Bacteria</taxon>
        <taxon>Pseudomonadati</taxon>
        <taxon>Pseudomonadota</taxon>
        <taxon>Alphaproteobacteria</taxon>
        <taxon>Hyphomicrobiales</taxon>
        <taxon>Xanthobacteraceae</taxon>
        <taxon>Azorhizobium</taxon>
    </lineage>
</organism>
<comment type="subcellular location">
    <subcellularLocation>
        <location evidence="1 7">Cell membrane</location>
        <topology evidence="1 7">Multi-pass membrane protein</topology>
    </subcellularLocation>
</comment>
<dbReference type="RefSeq" id="WP_188578246.1">
    <property type="nucleotide sequence ID" value="NZ_BMCT01000002.1"/>
</dbReference>
<feature type="transmembrane region" description="Helical" evidence="7">
    <location>
        <begin position="101"/>
        <end position="121"/>
    </location>
</feature>
<feature type="transmembrane region" description="Helical" evidence="7">
    <location>
        <begin position="223"/>
        <end position="244"/>
    </location>
</feature>
<name>A0A917BWA4_9HYPH</name>
<keyword evidence="10" id="KW-1185">Reference proteome</keyword>
<dbReference type="GO" id="GO:0055085">
    <property type="term" value="P:transmembrane transport"/>
    <property type="evidence" value="ECO:0007669"/>
    <property type="project" value="InterPro"/>
</dbReference>
<dbReference type="CDD" id="cd06261">
    <property type="entry name" value="TM_PBP2"/>
    <property type="match status" value="1"/>
</dbReference>
<comment type="similarity">
    <text evidence="7">Belongs to the binding-protein-dependent transport system permease family.</text>
</comment>
<feature type="transmembrane region" description="Helical" evidence="7">
    <location>
        <begin position="68"/>
        <end position="89"/>
    </location>
</feature>
<accession>A0A917BWA4</accession>
<gene>
    <name evidence="9" type="ORF">GCM10007301_21340</name>
</gene>
<dbReference type="PANTHER" id="PTHR30151">
    <property type="entry name" value="ALKANE SULFONATE ABC TRANSPORTER-RELATED, MEMBRANE SUBUNIT"/>
    <property type="match status" value="1"/>
</dbReference>
<feature type="transmembrane region" description="Helical" evidence="7">
    <location>
        <begin position="127"/>
        <end position="146"/>
    </location>
</feature>
<evidence type="ECO:0000256" key="1">
    <source>
        <dbReference type="ARBA" id="ARBA00004651"/>
    </source>
</evidence>
<feature type="transmembrane region" description="Helical" evidence="7">
    <location>
        <begin position="187"/>
        <end position="211"/>
    </location>
</feature>
<dbReference type="InterPro" id="IPR000515">
    <property type="entry name" value="MetI-like"/>
</dbReference>
<proteinExistence type="inferred from homology"/>
<reference evidence="9" key="2">
    <citation type="submission" date="2020-09" db="EMBL/GenBank/DDBJ databases">
        <authorList>
            <person name="Sun Q."/>
            <person name="Sedlacek I."/>
        </authorList>
    </citation>
    <scope>NUCLEOTIDE SEQUENCE</scope>
    <source>
        <strain evidence="9">CCM 7897</strain>
    </source>
</reference>
<dbReference type="Gene3D" id="1.10.3720.10">
    <property type="entry name" value="MetI-like"/>
    <property type="match status" value="1"/>
</dbReference>
<evidence type="ECO:0000256" key="2">
    <source>
        <dbReference type="ARBA" id="ARBA00022448"/>
    </source>
</evidence>
<evidence type="ECO:0000256" key="7">
    <source>
        <dbReference type="RuleBase" id="RU363032"/>
    </source>
</evidence>